<evidence type="ECO:0000256" key="1">
    <source>
        <dbReference type="ARBA" id="ARBA00022737"/>
    </source>
</evidence>
<dbReference type="GO" id="GO:0008270">
    <property type="term" value="F:zinc ion binding"/>
    <property type="evidence" value="ECO:0007669"/>
    <property type="project" value="UniProtKB-KW"/>
</dbReference>
<keyword evidence="4" id="KW-0732">Signal</keyword>
<evidence type="ECO:0008006" key="8">
    <source>
        <dbReference type="Google" id="ProtNLM"/>
    </source>
</evidence>
<dbReference type="InterPro" id="IPR050952">
    <property type="entry name" value="TRIM-NHL_E3_ligases"/>
</dbReference>
<organism evidence="5 7">
    <name type="scientific">Didymodactylos carnosus</name>
    <dbReference type="NCBI Taxonomy" id="1234261"/>
    <lineage>
        <taxon>Eukaryota</taxon>
        <taxon>Metazoa</taxon>
        <taxon>Spiralia</taxon>
        <taxon>Gnathifera</taxon>
        <taxon>Rotifera</taxon>
        <taxon>Eurotatoria</taxon>
        <taxon>Bdelloidea</taxon>
        <taxon>Philodinida</taxon>
        <taxon>Philodinidae</taxon>
        <taxon>Didymodactylos</taxon>
    </lineage>
</organism>
<dbReference type="AlphaFoldDB" id="A0A8S2E162"/>
<reference evidence="5" key="1">
    <citation type="submission" date="2021-02" db="EMBL/GenBank/DDBJ databases">
        <authorList>
            <person name="Nowell W R."/>
        </authorList>
    </citation>
    <scope>NUCLEOTIDE SEQUENCE</scope>
</reference>
<evidence type="ECO:0000256" key="3">
    <source>
        <dbReference type="SAM" id="MobiDB-lite"/>
    </source>
</evidence>
<dbReference type="Pfam" id="PF01436">
    <property type="entry name" value="NHL"/>
    <property type="match status" value="2"/>
</dbReference>
<feature type="chain" id="PRO_5036434506" description="NHL repeat-containing protein" evidence="4">
    <location>
        <begin position="23"/>
        <end position="378"/>
    </location>
</feature>
<dbReference type="PROSITE" id="PS51125">
    <property type="entry name" value="NHL"/>
    <property type="match status" value="2"/>
</dbReference>
<dbReference type="EMBL" id="CAJOBA010008343">
    <property type="protein sequence ID" value="CAF3826062.1"/>
    <property type="molecule type" value="Genomic_DNA"/>
</dbReference>
<protein>
    <recommendedName>
        <fullName evidence="8">NHL repeat-containing protein</fullName>
    </recommendedName>
</protein>
<dbReference type="InterPro" id="IPR011042">
    <property type="entry name" value="6-blade_b-propeller_TolB-like"/>
</dbReference>
<evidence type="ECO:0000256" key="4">
    <source>
        <dbReference type="SAM" id="SignalP"/>
    </source>
</evidence>
<feature type="repeat" description="NHL" evidence="2">
    <location>
        <begin position="333"/>
        <end position="369"/>
    </location>
</feature>
<evidence type="ECO:0000313" key="7">
    <source>
        <dbReference type="Proteomes" id="UP000677228"/>
    </source>
</evidence>
<comment type="caution">
    <text evidence="5">The sequence shown here is derived from an EMBL/GenBank/DDBJ whole genome shotgun (WGS) entry which is preliminary data.</text>
</comment>
<name>A0A8S2E162_9BILA</name>
<evidence type="ECO:0000313" key="6">
    <source>
        <dbReference type="EMBL" id="CAF3826062.1"/>
    </source>
</evidence>
<dbReference type="Proteomes" id="UP000682733">
    <property type="component" value="Unassembled WGS sequence"/>
</dbReference>
<dbReference type="PANTHER" id="PTHR24104">
    <property type="entry name" value="E3 UBIQUITIN-PROTEIN LIGASE NHLRC1-RELATED"/>
    <property type="match status" value="1"/>
</dbReference>
<feature type="repeat" description="NHL" evidence="2">
    <location>
        <begin position="180"/>
        <end position="216"/>
    </location>
</feature>
<keyword evidence="1" id="KW-0677">Repeat</keyword>
<accession>A0A8S2E162</accession>
<dbReference type="CDD" id="cd05819">
    <property type="entry name" value="NHL"/>
    <property type="match status" value="1"/>
</dbReference>
<proteinExistence type="predicted"/>
<feature type="compositionally biased region" description="Low complexity" evidence="3">
    <location>
        <begin position="35"/>
        <end position="55"/>
    </location>
</feature>
<dbReference type="Gene3D" id="2.120.10.30">
    <property type="entry name" value="TolB, C-terminal domain"/>
    <property type="match status" value="2"/>
</dbReference>
<dbReference type="PANTHER" id="PTHR24104:SF25">
    <property type="entry name" value="PROTEIN LIN-41"/>
    <property type="match status" value="1"/>
</dbReference>
<dbReference type="InterPro" id="IPR001258">
    <property type="entry name" value="NHL_repeat"/>
</dbReference>
<feature type="region of interest" description="Disordered" evidence="3">
    <location>
        <begin position="25"/>
        <end position="55"/>
    </location>
</feature>
<evidence type="ECO:0000313" key="5">
    <source>
        <dbReference type="EMBL" id="CAF1060530.1"/>
    </source>
</evidence>
<dbReference type="EMBL" id="CAJNOK010008329">
    <property type="protein sequence ID" value="CAF1060530.1"/>
    <property type="molecule type" value="Genomic_DNA"/>
</dbReference>
<dbReference type="Proteomes" id="UP000677228">
    <property type="component" value="Unassembled WGS sequence"/>
</dbReference>
<evidence type="ECO:0000256" key="2">
    <source>
        <dbReference type="PROSITE-ProRule" id="PRU00504"/>
    </source>
</evidence>
<dbReference type="SUPFAM" id="SSF101898">
    <property type="entry name" value="NHL repeat"/>
    <property type="match status" value="1"/>
</dbReference>
<gene>
    <name evidence="5" type="ORF">OVA965_LOCUS17389</name>
    <name evidence="6" type="ORF">TMI583_LOCUS17400</name>
</gene>
<sequence>MMKKQLLLILIWLLTLAEIATAAAATTRTTEKTTTKLPTTKTTTRAATTTTMTTTTTTMTTTTTTTTASTTTTATTTVQQICSSATWNSNGTTLPIANVTAPEDVGVDSRQNLIVYSGGHLLKYFNNGTTVSLLSGLTGGYLFIDQHDNIYFSDGENNRVLLLSFNGSVTTVAGNGTFNGSGPPQFAFPEGIYVDKNGSVYVADSNNNRVVKWLAGTTQVTVVAGGNGYGNQSNQLSYAMGIFVDEINDGAVYVCDTYANRIQKWLPNATAGTTVAGGNGNGSALNQLYMPTAIIFDPNTKIMFISDYGNNRVLKWLVGASSGTVLAGGNGTGNGTNQLNTPNQCAFDSKGNFYVADYGNNRIQKFAFNTSSCPAQHG</sequence>
<feature type="signal peptide" evidence="4">
    <location>
        <begin position="1"/>
        <end position="22"/>
    </location>
</feature>